<dbReference type="PROSITE" id="PS00101">
    <property type="entry name" value="HEXAPEP_TRANSFERASES"/>
    <property type="match status" value="1"/>
</dbReference>
<comment type="similarity">
    <text evidence="7">Belongs to the transferase hexapeptide repeat family. LpxD subfamily.</text>
</comment>
<dbReference type="InterPro" id="IPR020573">
    <property type="entry name" value="UDP_GlcNAc_AcTrfase_non-rep"/>
</dbReference>
<comment type="caution">
    <text evidence="9">The sequence shown here is derived from an EMBL/GenBank/DDBJ whole genome shotgun (WGS) entry which is preliminary data.</text>
</comment>
<sequence>MKLTVKEIAEKIHARVAGNSFTVITGVSSFDNADASDITFAGDASFLSRLNQTRAGAVIVPDDGMYEKNSHPCLLMTANPRRAFFELVAHFHPAPASKPGISPLAVIGKNCVLGKGVTIAPHVVIEDEVVIKDHVQIMPHVFIGKGCVIKEHTTIKPNVTVMDGTCLGKHGIIHSGSVIGSDGYGFVQDGESHFKLSHTGHVIIGDHVEIGACNTIDRGTLGVTRIGNGVKTDNQVHIAHNVSIGDHTLVVAQVGIAGSTRIGKQTIIAGKAGISGHLTIGNHVIVGPYAGVSSSVPDNQIVSGIPHMPHKTWLKVVNILGRLPGMRKTLMAFEKRLDALERIIQKPELP</sequence>
<dbReference type="PATRIC" id="fig|1286635.3.peg.2793"/>
<comment type="catalytic activity">
    <reaction evidence="7">
        <text>a UDP-3-O-[(3R)-3-hydroxyacyl]-alpha-D-glucosamine + a (3R)-hydroxyacyl-[ACP] = a UDP-2-N,3-O-bis[(3R)-3-hydroxyacyl]-alpha-D-glucosamine + holo-[ACP] + H(+)</text>
        <dbReference type="Rhea" id="RHEA:53836"/>
        <dbReference type="Rhea" id="RHEA-COMP:9685"/>
        <dbReference type="Rhea" id="RHEA-COMP:9945"/>
        <dbReference type="ChEBI" id="CHEBI:15378"/>
        <dbReference type="ChEBI" id="CHEBI:64479"/>
        <dbReference type="ChEBI" id="CHEBI:78827"/>
        <dbReference type="ChEBI" id="CHEBI:137740"/>
        <dbReference type="ChEBI" id="CHEBI:137748"/>
        <dbReference type="EC" id="2.3.1.191"/>
    </reaction>
</comment>
<dbReference type="SUPFAM" id="SSF51161">
    <property type="entry name" value="Trimeric LpxA-like enzymes"/>
    <property type="match status" value="1"/>
</dbReference>
<evidence type="ECO:0000259" key="8">
    <source>
        <dbReference type="Pfam" id="PF04613"/>
    </source>
</evidence>
<dbReference type="InterPro" id="IPR018357">
    <property type="entry name" value="Hexapep_transf_CS"/>
</dbReference>
<dbReference type="NCBIfam" id="NF002060">
    <property type="entry name" value="PRK00892.1"/>
    <property type="match status" value="1"/>
</dbReference>
<evidence type="ECO:0000313" key="10">
    <source>
        <dbReference type="Proteomes" id="UP000014216"/>
    </source>
</evidence>
<comment type="function">
    <text evidence="7">Catalyzes the N-acylation of UDP-3-O-acylglucosamine using 3-hydroxyacyl-ACP as the acyl donor. Is involved in the biosynthesis of lipid A, a phosphorylated glycolipid that anchors the lipopolysaccharide to the outer membrane of the cell.</text>
</comment>
<dbReference type="RefSeq" id="WP_006966521.1">
    <property type="nucleotide sequence ID" value="NZ_APJX01000005.1"/>
</dbReference>
<evidence type="ECO:0000256" key="6">
    <source>
        <dbReference type="ARBA" id="ARBA00023315"/>
    </source>
</evidence>
<dbReference type="CDD" id="cd03352">
    <property type="entry name" value="LbH_LpxD"/>
    <property type="match status" value="1"/>
</dbReference>
<comment type="pathway">
    <text evidence="7">Bacterial outer membrane biogenesis; LPS lipid A biosynthesis.</text>
</comment>
<keyword evidence="6 7" id="KW-0012">Acyltransferase</keyword>
<dbReference type="HAMAP" id="MF_00523">
    <property type="entry name" value="LpxD"/>
    <property type="match status" value="1"/>
</dbReference>
<evidence type="ECO:0000313" key="9">
    <source>
        <dbReference type="EMBL" id="EMS79391.1"/>
    </source>
</evidence>
<dbReference type="Gene3D" id="2.160.10.10">
    <property type="entry name" value="Hexapeptide repeat proteins"/>
    <property type="match status" value="1"/>
</dbReference>
<dbReference type="EMBL" id="APJX01000005">
    <property type="protein sequence ID" value="EMS79391.1"/>
    <property type="molecule type" value="Genomic_DNA"/>
</dbReference>
<dbReference type="GO" id="GO:0103118">
    <property type="term" value="F:UDP-3-O-[(3R)-3-hydroxyacyl]-glucosamine N-acyltransferase activity"/>
    <property type="evidence" value="ECO:0007669"/>
    <property type="project" value="UniProtKB-EC"/>
</dbReference>
<keyword evidence="2 7" id="KW-0441">Lipid A biosynthesis</keyword>
<dbReference type="EC" id="2.3.1.191" evidence="7"/>
<evidence type="ECO:0000256" key="5">
    <source>
        <dbReference type="ARBA" id="ARBA00023098"/>
    </source>
</evidence>
<evidence type="ECO:0000256" key="3">
    <source>
        <dbReference type="ARBA" id="ARBA00022679"/>
    </source>
</evidence>
<dbReference type="InterPro" id="IPR007691">
    <property type="entry name" value="LpxD"/>
</dbReference>
<protein>
    <recommendedName>
        <fullName evidence="7">UDP-3-O-acylglucosamine N-acyltransferase</fullName>
        <ecNumber evidence="7">2.3.1.191</ecNumber>
    </recommendedName>
</protein>
<dbReference type="Proteomes" id="UP000014216">
    <property type="component" value="Unassembled WGS sequence"/>
</dbReference>
<dbReference type="NCBIfam" id="TIGR01853">
    <property type="entry name" value="lipid_A_lpxD"/>
    <property type="match status" value="1"/>
</dbReference>
<dbReference type="PANTHER" id="PTHR43378:SF2">
    <property type="entry name" value="UDP-3-O-ACYLGLUCOSAMINE N-ACYLTRANSFERASE 1, MITOCHONDRIAL-RELATED"/>
    <property type="match status" value="1"/>
</dbReference>
<dbReference type="Gene3D" id="3.40.1390.10">
    <property type="entry name" value="MurE/MurF, N-terminal domain"/>
    <property type="match status" value="1"/>
</dbReference>
<feature type="domain" description="UDP-3-O-[3-hydroxymyristoyl] glucosamine N-acyltransferase non-repeat region" evidence="8">
    <location>
        <begin position="23"/>
        <end position="89"/>
    </location>
</feature>
<dbReference type="InterPro" id="IPR001451">
    <property type="entry name" value="Hexapep"/>
</dbReference>
<feature type="active site" description="Proton acceptor" evidence="7">
    <location>
        <position position="240"/>
    </location>
</feature>
<keyword evidence="5 7" id="KW-0443">Lipid metabolism</keyword>
<keyword evidence="1 7" id="KW-0444">Lipid biosynthesis</keyword>
<keyword evidence="10" id="KW-1185">Reference proteome</keyword>
<dbReference type="GO" id="GO:0016410">
    <property type="term" value="F:N-acyltransferase activity"/>
    <property type="evidence" value="ECO:0007669"/>
    <property type="project" value="InterPro"/>
</dbReference>
<dbReference type="GO" id="GO:0009245">
    <property type="term" value="P:lipid A biosynthetic process"/>
    <property type="evidence" value="ECO:0007669"/>
    <property type="project" value="UniProtKB-UniRule"/>
</dbReference>
<evidence type="ECO:0000256" key="4">
    <source>
        <dbReference type="ARBA" id="ARBA00022737"/>
    </source>
</evidence>
<dbReference type="UniPathway" id="UPA00973"/>
<evidence type="ECO:0000256" key="1">
    <source>
        <dbReference type="ARBA" id="ARBA00022516"/>
    </source>
</evidence>
<comment type="subunit">
    <text evidence="7">Homotrimer.</text>
</comment>
<dbReference type="Pfam" id="PF00132">
    <property type="entry name" value="Hexapep"/>
    <property type="match status" value="2"/>
</dbReference>
<proteinExistence type="inferred from homology"/>
<dbReference type="AlphaFoldDB" id="S0G5E1"/>
<dbReference type="InterPro" id="IPR011004">
    <property type="entry name" value="Trimer_LpxA-like_sf"/>
</dbReference>
<keyword evidence="3 7" id="KW-0808">Transferase</keyword>
<evidence type="ECO:0000256" key="2">
    <source>
        <dbReference type="ARBA" id="ARBA00022556"/>
    </source>
</evidence>
<dbReference type="PANTHER" id="PTHR43378">
    <property type="entry name" value="UDP-3-O-ACYLGLUCOSAMINE N-ACYLTRANSFERASE"/>
    <property type="match status" value="1"/>
</dbReference>
<evidence type="ECO:0000256" key="7">
    <source>
        <dbReference type="HAMAP-Rule" id="MF_00523"/>
    </source>
</evidence>
<dbReference type="Pfam" id="PF04613">
    <property type="entry name" value="LpxD"/>
    <property type="match status" value="1"/>
</dbReference>
<name>S0G5E1_9BACT</name>
<accession>S0G5E1</accession>
<gene>
    <name evidence="7 9" type="primary">lpxD</name>
    <name evidence="9" type="ORF">Dpo_5c03180</name>
</gene>
<organism evidence="9 10">
    <name type="scientific">Desulfotignum phosphitoxidans DSM 13687</name>
    <dbReference type="NCBI Taxonomy" id="1286635"/>
    <lineage>
        <taxon>Bacteria</taxon>
        <taxon>Pseudomonadati</taxon>
        <taxon>Thermodesulfobacteriota</taxon>
        <taxon>Desulfobacteria</taxon>
        <taxon>Desulfobacterales</taxon>
        <taxon>Desulfobacteraceae</taxon>
        <taxon>Desulfotignum</taxon>
    </lineage>
</organism>
<dbReference type="OrthoDB" id="9784739at2"/>
<reference evidence="9 10" key="1">
    <citation type="journal article" date="2013" name="Genome Announc.">
        <title>Draft Genome Sequence of Desulfotignum phosphitoxidans DSM 13687 Strain FiPS-3.</title>
        <authorList>
            <person name="Poehlein A."/>
            <person name="Daniel R."/>
            <person name="Simeonova D.D."/>
        </authorList>
    </citation>
    <scope>NUCLEOTIDE SEQUENCE [LARGE SCALE GENOMIC DNA]</scope>
    <source>
        <strain evidence="9 10">DSM 13687</strain>
    </source>
</reference>
<dbReference type="GO" id="GO:0016020">
    <property type="term" value="C:membrane"/>
    <property type="evidence" value="ECO:0007669"/>
    <property type="project" value="GOC"/>
</dbReference>
<keyword evidence="4 7" id="KW-0677">Repeat</keyword>